<keyword evidence="3" id="KW-0560">Oxidoreductase</keyword>
<dbReference type="GO" id="GO:0016491">
    <property type="term" value="F:oxidoreductase activity"/>
    <property type="evidence" value="ECO:0007669"/>
    <property type="project" value="UniProtKB-KW"/>
</dbReference>
<dbReference type="OrthoDB" id="191139at2759"/>
<dbReference type="AlphaFoldDB" id="A0A8H6Y165"/>
<accession>A0A8H6Y165</accession>
<dbReference type="Proteomes" id="UP000620124">
    <property type="component" value="Unassembled WGS sequence"/>
</dbReference>
<dbReference type="PANTHER" id="PTHR24320">
    <property type="entry name" value="RETINOL DEHYDROGENASE"/>
    <property type="match status" value="1"/>
</dbReference>
<dbReference type="SUPFAM" id="SSF51735">
    <property type="entry name" value="NAD(P)-binding Rossmann-fold domains"/>
    <property type="match status" value="1"/>
</dbReference>
<sequence length="304" mass="33387">MIPPPTNFKPERDIPDLSGQIALITGGNAGLGYQTAKQLLLKGAKVYIAAHSPEKATEAIKRLRTETSATEDQVHFVKLDLADLRSVRAGAADFLAREERLDILFNNGGCMTTPVEQLTVQNFNLQFGTNIPALRSSHVARGLPARVINLSSWAHNLAPAPTGFVLDTLRDGEMRNKQTKKWGMLAPWRLYGQSKLGNLLISNYFAREYSDILVSCAVHPGFISTDLGQHQGVMGLSFRMFYTASMGAQTQLWAGTAAPAAQINGKYLIPWARIAEPGVANQMSQSLETESMLVVWMKRELNGF</sequence>
<gene>
    <name evidence="4" type="ORF">MVEN_01179000</name>
</gene>
<keyword evidence="2" id="KW-0521">NADP</keyword>
<protein>
    <submittedName>
        <fullName evidence="4">NAD(P)-binding protein</fullName>
    </submittedName>
</protein>
<comment type="similarity">
    <text evidence="1">Belongs to the short-chain dehydrogenases/reductases (SDR) family.</text>
</comment>
<evidence type="ECO:0000256" key="3">
    <source>
        <dbReference type="ARBA" id="ARBA00023002"/>
    </source>
</evidence>
<evidence type="ECO:0000256" key="2">
    <source>
        <dbReference type="ARBA" id="ARBA00022857"/>
    </source>
</evidence>
<evidence type="ECO:0000256" key="1">
    <source>
        <dbReference type="ARBA" id="ARBA00006484"/>
    </source>
</evidence>
<keyword evidence="5" id="KW-1185">Reference proteome</keyword>
<dbReference type="PRINTS" id="PR00081">
    <property type="entry name" value="GDHRDH"/>
</dbReference>
<evidence type="ECO:0000313" key="4">
    <source>
        <dbReference type="EMBL" id="KAF7352158.1"/>
    </source>
</evidence>
<dbReference type="Gene3D" id="3.40.50.720">
    <property type="entry name" value="NAD(P)-binding Rossmann-like Domain"/>
    <property type="match status" value="1"/>
</dbReference>
<dbReference type="InterPro" id="IPR036291">
    <property type="entry name" value="NAD(P)-bd_dom_sf"/>
</dbReference>
<dbReference type="EMBL" id="JACAZI010000009">
    <property type="protein sequence ID" value="KAF7352158.1"/>
    <property type="molecule type" value="Genomic_DNA"/>
</dbReference>
<dbReference type="Pfam" id="PF00106">
    <property type="entry name" value="adh_short"/>
    <property type="match status" value="1"/>
</dbReference>
<reference evidence="4" key="1">
    <citation type="submission" date="2020-05" db="EMBL/GenBank/DDBJ databases">
        <title>Mycena genomes resolve the evolution of fungal bioluminescence.</title>
        <authorList>
            <person name="Tsai I.J."/>
        </authorList>
    </citation>
    <scope>NUCLEOTIDE SEQUENCE</scope>
    <source>
        <strain evidence="4">CCC161011</strain>
    </source>
</reference>
<evidence type="ECO:0000313" key="5">
    <source>
        <dbReference type="Proteomes" id="UP000620124"/>
    </source>
</evidence>
<organism evidence="4 5">
    <name type="scientific">Mycena venus</name>
    <dbReference type="NCBI Taxonomy" id="2733690"/>
    <lineage>
        <taxon>Eukaryota</taxon>
        <taxon>Fungi</taxon>
        <taxon>Dikarya</taxon>
        <taxon>Basidiomycota</taxon>
        <taxon>Agaricomycotina</taxon>
        <taxon>Agaricomycetes</taxon>
        <taxon>Agaricomycetidae</taxon>
        <taxon>Agaricales</taxon>
        <taxon>Marasmiineae</taxon>
        <taxon>Mycenaceae</taxon>
        <taxon>Mycena</taxon>
    </lineage>
</organism>
<name>A0A8H6Y165_9AGAR</name>
<dbReference type="PANTHER" id="PTHR24320:SF282">
    <property type="entry name" value="WW DOMAIN-CONTAINING OXIDOREDUCTASE"/>
    <property type="match status" value="1"/>
</dbReference>
<dbReference type="InterPro" id="IPR002347">
    <property type="entry name" value="SDR_fam"/>
</dbReference>
<proteinExistence type="inferred from homology"/>
<comment type="caution">
    <text evidence="4">The sequence shown here is derived from an EMBL/GenBank/DDBJ whole genome shotgun (WGS) entry which is preliminary data.</text>
</comment>